<reference evidence="14 15" key="1">
    <citation type="submission" date="2018-12" db="EMBL/GenBank/DDBJ databases">
        <title>Mangrovimonas spongiae sp. nov., a novel member of the genus Mangrovimonas isolated from marine sponge.</title>
        <authorList>
            <person name="Zhuang L."/>
            <person name="Luo L."/>
        </authorList>
    </citation>
    <scope>NUCLEOTIDE SEQUENCE [LARGE SCALE GENOMIC DNA]</scope>
    <source>
        <strain evidence="14 15">HN-E26</strain>
    </source>
</reference>
<dbReference type="InterPro" id="IPR039426">
    <property type="entry name" value="TonB-dep_rcpt-like"/>
</dbReference>
<keyword evidence="15" id="KW-1185">Reference proteome</keyword>
<dbReference type="InterPro" id="IPR012910">
    <property type="entry name" value="Plug_dom"/>
</dbReference>
<evidence type="ECO:0000256" key="4">
    <source>
        <dbReference type="ARBA" id="ARBA00022692"/>
    </source>
</evidence>
<sequence>MIQIHHITGITCNSCQATVKKLIYILLLLPILSFSQEKIKGKIMEIDSQGNEMPLPGANVYWLNTSVGAVADFKGNFSIKYETEYKDLVISFVGYKTDTISVNNPNKPIKHILKATSALDEVEIVSRKKATSKSYLQAQNVMNVSSDELLKAACCNLSESFETNPSIDVNFADAVSGTRQIKMLGLTSPYILIATENIPSVRGASQAYGLTFTPGTWVESIQITKGAGSVVNGYESIAGQINAELQKPTKDDKLFVNLYGASNERLELNTHFNTKLSDKWSTGLYLHGNMHQKEHDVNHDNFLDMPLYHQINVMNRWQYTDTENGFVGFFNFRYLTDEKQTGELDFNPETDKLTTNAWGSEIDTQRFDFSGKLGYVNPELPWRSIGVQFAVSNHQQDSYFGVREYNIEHNSIYSNVMYNSIISDSRHKIKTGVSFTFDHYDELVELNTFERTDNSVGAFFEYNFDNLDKLNLTAGIRVDNHNKLGFFVTPRVHARYTPWEKSAFRASFGRGKRSANIFTENQSLFATSRNINIIGSNGGDIYGLDPEIAWNYGVSYLQGFNLFGRKADVSVDFYRTDFQNQVVADWENPQEISFYNLENDSYANSLQAEFNYNMFKRFDVRLAYKYYDVKTRYLTGKKTRPLTPKHRFFANAGYETHRKENGAQWKFDATYNWLGEQRFSSTINNPVQYQLPEKTPTVGTLNAQITKVFSSKFEVYLGGENITNVRQDNPIMGAEDPFGANFDTTYVYGPIFGNMYYAGLRFRMK</sequence>
<keyword evidence="2 10" id="KW-0813">Transport</keyword>
<dbReference type="GO" id="GO:0044718">
    <property type="term" value="P:siderophore transmembrane transport"/>
    <property type="evidence" value="ECO:0007669"/>
    <property type="project" value="TreeGrafter"/>
</dbReference>
<dbReference type="SUPFAM" id="SSF56935">
    <property type="entry name" value="Porins"/>
    <property type="match status" value="1"/>
</dbReference>
<feature type="domain" description="TonB-dependent receptor plug" evidence="13">
    <location>
        <begin position="138"/>
        <end position="239"/>
    </location>
</feature>
<dbReference type="OrthoDB" id="1109239at2"/>
<gene>
    <name evidence="14" type="ORF">EJA19_08665</name>
</gene>
<comment type="caution">
    <text evidence="14">The sequence shown here is derived from an EMBL/GenBank/DDBJ whole genome shotgun (WGS) entry which is preliminary data.</text>
</comment>
<dbReference type="RefSeq" id="WP_125467968.1">
    <property type="nucleotide sequence ID" value="NZ_RWBG01000003.1"/>
</dbReference>
<dbReference type="GO" id="GO:0009279">
    <property type="term" value="C:cell outer membrane"/>
    <property type="evidence" value="ECO:0007669"/>
    <property type="project" value="UniProtKB-SubCell"/>
</dbReference>
<evidence type="ECO:0000256" key="9">
    <source>
        <dbReference type="ARBA" id="ARBA00023237"/>
    </source>
</evidence>
<keyword evidence="7 10" id="KW-0472">Membrane</keyword>
<protein>
    <submittedName>
        <fullName evidence="14">TonB-dependent receptor</fullName>
    </submittedName>
</protein>
<dbReference type="Pfam" id="PF00593">
    <property type="entry name" value="TonB_dep_Rec_b-barrel"/>
    <property type="match status" value="1"/>
</dbReference>
<organism evidence="14 15">
    <name type="scientific">Mangrovimonas spongiae</name>
    <dbReference type="NCBI Taxonomy" id="2494697"/>
    <lineage>
        <taxon>Bacteria</taxon>
        <taxon>Pseudomonadati</taxon>
        <taxon>Bacteroidota</taxon>
        <taxon>Flavobacteriia</taxon>
        <taxon>Flavobacteriales</taxon>
        <taxon>Flavobacteriaceae</taxon>
        <taxon>Mangrovimonas</taxon>
    </lineage>
</organism>
<dbReference type="Gene3D" id="2.170.130.10">
    <property type="entry name" value="TonB-dependent receptor, plug domain"/>
    <property type="match status" value="1"/>
</dbReference>
<evidence type="ECO:0000256" key="3">
    <source>
        <dbReference type="ARBA" id="ARBA00022452"/>
    </source>
</evidence>
<keyword evidence="5" id="KW-0732">Signal</keyword>
<keyword evidence="3 10" id="KW-1134">Transmembrane beta strand</keyword>
<name>A0A3R9NNH0_9FLAO</name>
<dbReference type="EMBL" id="RWBG01000003">
    <property type="protein sequence ID" value="RSK39944.1"/>
    <property type="molecule type" value="Genomic_DNA"/>
</dbReference>
<dbReference type="Gene3D" id="2.40.170.20">
    <property type="entry name" value="TonB-dependent receptor, beta-barrel domain"/>
    <property type="match status" value="1"/>
</dbReference>
<keyword evidence="9 10" id="KW-0998">Cell outer membrane</keyword>
<dbReference type="InterPro" id="IPR008969">
    <property type="entry name" value="CarboxyPept-like_regulatory"/>
</dbReference>
<evidence type="ECO:0000313" key="14">
    <source>
        <dbReference type="EMBL" id="RSK39944.1"/>
    </source>
</evidence>
<evidence type="ECO:0000256" key="10">
    <source>
        <dbReference type="PROSITE-ProRule" id="PRU01360"/>
    </source>
</evidence>
<keyword evidence="4 10" id="KW-0812">Transmembrane</keyword>
<dbReference type="Proteomes" id="UP000270620">
    <property type="component" value="Unassembled WGS sequence"/>
</dbReference>
<dbReference type="AlphaFoldDB" id="A0A3R9NNH0"/>
<evidence type="ECO:0000256" key="1">
    <source>
        <dbReference type="ARBA" id="ARBA00004571"/>
    </source>
</evidence>
<evidence type="ECO:0000259" key="13">
    <source>
        <dbReference type="Pfam" id="PF07715"/>
    </source>
</evidence>
<evidence type="ECO:0000259" key="12">
    <source>
        <dbReference type="Pfam" id="PF00593"/>
    </source>
</evidence>
<evidence type="ECO:0000256" key="11">
    <source>
        <dbReference type="RuleBase" id="RU003357"/>
    </source>
</evidence>
<keyword evidence="6 11" id="KW-0798">TonB box</keyword>
<dbReference type="SUPFAM" id="SSF49464">
    <property type="entry name" value="Carboxypeptidase regulatory domain-like"/>
    <property type="match status" value="1"/>
</dbReference>
<evidence type="ECO:0000256" key="8">
    <source>
        <dbReference type="ARBA" id="ARBA00023170"/>
    </source>
</evidence>
<dbReference type="InterPro" id="IPR036942">
    <property type="entry name" value="Beta-barrel_TonB_sf"/>
</dbReference>
<dbReference type="PROSITE" id="PS52016">
    <property type="entry name" value="TONB_DEPENDENT_REC_3"/>
    <property type="match status" value="1"/>
</dbReference>
<dbReference type="InterPro" id="IPR037066">
    <property type="entry name" value="Plug_dom_sf"/>
</dbReference>
<dbReference type="InterPro" id="IPR000531">
    <property type="entry name" value="Beta-barrel_TonB"/>
</dbReference>
<dbReference type="PANTHER" id="PTHR30069:SF29">
    <property type="entry name" value="HEMOGLOBIN AND HEMOGLOBIN-HAPTOGLOBIN-BINDING PROTEIN 1-RELATED"/>
    <property type="match status" value="1"/>
</dbReference>
<evidence type="ECO:0000313" key="15">
    <source>
        <dbReference type="Proteomes" id="UP000270620"/>
    </source>
</evidence>
<evidence type="ECO:0000256" key="2">
    <source>
        <dbReference type="ARBA" id="ARBA00022448"/>
    </source>
</evidence>
<evidence type="ECO:0000256" key="6">
    <source>
        <dbReference type="ARBA" id="ARBA00023077"/>
    </source>
</evidence>
<feature type="domain" description="TonB-dependent receptor-like beta-barrel" evidence="12">
    <location>
        <begin position="317"/>
        <end position="722"/>
    </location>
</feature>
<dbReference type="PANTHER" id="PTHR30069">
    <property type="entry name" value="TONB-DEPENDENT OUTER MEMBRANE RECEPTOR"/>
    <property type="match status" value="1"/>
</dbReference>
<accession>A0A3R9NNH0</accession>
<keyword evidence="8 14" id="KW-0675">Receptor</keyword>
<comment type="similarity">
    <text evidence="10 11">Belongs to the TonB-dependent receptor family.</text>
</comment>
<dbReference type="GO" id="GO:0015344">
    <property type="term" value="F:siderophore uptake transmembrane transporter activity"/>
    <property type="evidence" value="ECO:0007669"/>
    <property type="project" value="TreeGrafter"/>
</dbReference>
<dbReference type="Pfam" id="PF07715">
    <property type="entry name" value="Plug"/>
    <property type="match status" value="1"/>
</dbReference>
<dbReference type="Pfam" id="PF13715">
    <property type="entry name" value="CarbopepD_reg_2"/>
    <property type="match status" value="1"/>
</dbReference>
<evidence type="ECO:0000256" key="5">
    <source>
        <dbReference type="ARBA" id="ARBA00022729"/>
    </source>
</evidence>
<evidence type="ECO:0000256" key="7">
    <source>
        <dbReference type="ARBA" id="ARBA00023136"/>
    </source>
</evidence>
<comment type="subcellular location">
    <subcellularLocation>
        <location evidence="1 10">Cell outer membrane</location>
        <topology evidence="1 10">Multi-pass membrane protein</topology>
    </subcellularLocation>
</comment>
<proteinExistence type="inferred from homology"/>